<dbReference type="Gene3D" id="2.70.70.10">
    <property type="entry name" value="Glucose Permease (Domain IIA)"/>
    <property type="match status" value="1"/>
</dbReference>
<comment type="caution">
    <text evidence="2">The sequence shown here is derived from an EMBL/GenBank/DDBJ whole genome shotgun (WGS) entry which is preliminary data.</text>
</comment>
<keyword evidence="3" id="KW-1185">Reference proteome</keyword>
<sequence>MKLKDIAKHEQIDITTLGKNDEQLIKDIQQHLMNAGYLSRASAVDGIVGNKTIEAFNRFKKDSDLEYPNLLGYTTAQQLMERNGIFPWLMPTRGEGWISSRFGMRHLNGRTRMHTGVDVAADKGTPVVAIRDGVIIALVRHCKEGNYSCGGGYGNYVHIKHDDTGYESLYAHLDKVAEHLAVGKNVNPDEIIGTVGNTGHSFGSHLHFEIRKMGEPINPISVMRVV</sequence>
<gene>
    <name evidence="2" type="ORF">V0288_04595</name>
</gene>
<dbReference type="InterPro" id="IPR036366">
    <property type="entry name" value="PGBDSf"/>
</dbReference>
<evidence type="ECO:0000259" key="1">
    <source>
        <dbReference type="Pfam" id="PF01551"/>
    </source>
</evidence>
<dbReference type="InterPro" id="IPR050570">
    <property type="entry name" value="Cell_wall_metabolism_enzyme"/>
</dbReference>
<accession>A0AAW9QMK5</accession>
<dbReference type="Proteomes" id="UP001328733">
    <property type="component" value="Unassembled WGS sequence"/>
</dbReference>
<reference evidence="2 3" key="1">
    <citation type="submission" date="2024-01" db="EMBL/GenBank/DDBJ databases">
        <title>Genomic insights into the taxonomy and metabolism of the cyanobacterium Pannus brasiliensis CCIBt3594.</title>
        <authorList>
            <person name="Machado M."/>
            <person name="Botero N.B."/>
            <person name="Andreote A.P.D."/>
            <person name="Feitosa A.M.T."/>
            <person name="Popin R."/>
            <person name="Sivonen K."/>
            <person name="Fiore M.F."/>
        </authorList>
    </citation>
    <scope>NUCLEOTIDE SEQUENCE [LARGE SCALE GENOMIC DNA]</scope>
    <source>
        <strain evidence="2 3">CCIBt3594</strain>
    </source>
</reference>
<dbReference type="EMBL" id="JBAFSM010000006">
    <property type="protein sequence ID" value="MEG3436390.1"/>
    <property type="molecule type" value="Genomic_DNA"/>
</dbReference>
<dbReference type="AlphaFoldDB" id="A0AAW9QMK5"/>
<evidence type="ECO:0000313" key="2">
    <source>
        <dbReference type="EMBL" id="MEG3436390.1"/>
    </source>
</evidence>
<dbReference type="CDD" id="cd12797">
    <property type="entry name" value="M23_peptidase"/>
    <property type="match status" value="1"/>
</dbReference>
<organism evidence="2 3">
    <name type="scientific">Pannus brasiliensis CCIBt3594</name>
    <dbReference type="NCBI Taxonomy" id="1427578"/>
    <lineage>
        <taxon>Bacteria</taxon>
        <taxon>Bacillati</taxon>
        <taxon>Cyanobacteriota</taxon>
        <taxon>Cyanophyceae</taxon>
        <taxon>Oscillatoriophycideae</taxon>
        <taxon>Chroococcales</taxon>
        <taxon>Microcystaceae</taxon>
        <taxon>Pannus</taxon>
    </lineage>
</organism>
<dbReference type="GO" id="GO:0004222">
    <property type="term" value="F:metalloendopeptidase activity"/>
    <property type="evidence" value="ECO:0007669"/>
    <property type="project" value="TreeGrafter"/>
</dbReference>
<name>A0AAW9QMK5_9CHRO</name>
<dbReference type="PANTHER" id="PTHR21666">
    <property type="entry name" value="PEPTIDASE-RELATED"/>
    <property type="match status" value="1"/>
</dbReference>
<dbReference type="PANTHER" id="PTHR21666:SF290">
    <property type="entry name" value="PEPTIDASE M23 DOMAIN PROTEIN"/>
    <property type="match status" value="1"/>
</dbReference>
<dbReference type="InterPro" id="IPR011055">
    <property type="entry name" value="Dup_hybrid_motif"/>
</dbReference>
<dbReference type="InterPro" id="IPR016047">
    <property type="entry name" value="M23ase_b-sheet_dom"/>
</dbReference>
<dbReference type="Pfam" id="PF01551">
    <property type="entry name" value="Peptidase_M23"/>
    <property type="match status" value="1"/>
</dbReference>
<evidence type="ECO:0000313" key="3">
    <source>
        <dbReference type="Proteomes" id="UP001328733"/>
    </source>
</evidence>
<feature type="domain" description="M23ase beta-sheet core" evidence="1">
    <location>
        <begin position="112"/>
        <end position="219"/>
    </location>
</feature>
<dbReference type="Gene3D" id="1.10.101.10">
    <property type="entry name" value="PGBD-like superfamily/PGBD"/>
    <property type="match status" value="1"/>
</dbReference>
<dbReference type="SUPFAM" id="SSF51261">
    <property type="entry name" value="Duplicated hybrid motif"/>
    <property type="match status" value="1"/>
</dbReference>
<protein>
    <submittedName>
        <fullName evidence="2">Peptidoglycan DD-metalloendopeptidase family protein</fullName>
    </submittedName>
</protein>
<proteinExistence type="predicted"/>
<dbReference type="RefSeq" id="WP_332863846.1">
    <property type="nucleotide sequence ID" value="NZ_JBAFSM010000006.1"/>
</dbReference>